<dbReference type="AlphaFoldDB" id="A0A955IVS7"/>
<dbReference type="PANTHER" id="PTHR47618:SF1">
    <property type="entry name" value="BIFUNCTIONAL OLIGORIBONUCLEASE AND PAP PHOSPHATASE NRNA"/>
    <property type="match status" value="1"/>
</dbReference>
<dbReference type="PANTHER" id="PTHR47618">
    <property type="entry name" value="BIFUNCTIONAL OLIGORIBONUCLEASE AND PAP PHOSPHATASE NRNA"/>
    <property type="match status" value="1"/>
</dbReference>
<proteinExistence type="predicted"/>
<dbReference type="SUPFAM" id="SSF64182">
    <property type="entry name" value="DHH phosphoesterases"/>
    <property type="match status" value="1"/>
</dbReference>
<protein>
    <submittedName>
        <fullName evidence="1">Uncharacterized protein</fullName>
    </submittedName>
</protein>
<organism evidence="1 2">
    <name type="scientific">candidate division WWE3 bacterium</name>
    <dbReference type="NCBI Taxonomy" id="2053526"/>
    <lineage>
        <taxon>Bacteria</taxon>
        <taxon>Katanobacteria</taxon>
    </lineage>
</organism>
<evidence type="ECO:0000313" key="2">
    <source>
        <dbReference type="Proteomes" id="UP000714817"/>
    </source>
</evidence>
<reference evidence="1" key="2">
    <citation type="journal article" date="2021" name="Microbiome">
        <title>Successional dynamics and alternative stable states in a saline activated sludge microbial community over 9 years.</title>
        <authorList>
            <person name="Wang Y."/>
            <person name="Ye J."/>
            <person name="Ju F."/>
            <person name="Liu L."/>
            <person name="Boyd J.A."/>
            <person name="Deng Y."/>
            <person name="Parks D.H."/>
            <person name="Jiang X."/>
            <person name="Yin X."/>
            <person name="Woodcroft B.J."/>
            <person name="Tyson G.W."/>
            <person name="Hugenholtz P."/>
            <person name="Polz M.F."/>
            <person name="Zhang T."/>
        </authorList>
    </citation>
    <scope>NUCLEOTIDE SEQUENCE</scope>
    <source>
        <strain evidence="1">HKST-UBA80</strain>
    </source>
</reference>
<dbReference type="InterPro" id="IPR051319">
    <property type="entry name" value="Oligoribo/pAp-PDE_c-di-AMP_PDE"/>
</dbReference>
<reference evidence="1" key="1">
    <citation type="submission" date="2020-04" db="EMBL/GenBank/DDBJ databases">
        <authorList>
            <person name="Zhang T."/>
        </authorList>
    </citation>
    <scope>NUCLEOTIDE SEQUENCE</scope>
    <source>
        <strain evidence="1">HKST-UBA80</strain>
    </source>
</reference>
<evidence type="ECO:0000313" key="1">
    <source>
        <dbReference type="EMBL" id="MCA9301771.1"/>
    </source>
</evidence>
<comment type="caution">
    <text evidence="1">The sequence shown here is derived from an EMBL/GenBank/DDBJ whole genome shotgun (WGS) entry which is preliminary data.</text>
</comment>
<dbReference type="Gene3D" id="3.90.1640.10">
    <property type="entry name" value="inorganic pyrophosphatase (n-terminal core)"/>
    <property type="match status" value="2"/>
</dbReference>
<accession>A0A955IVS7</accession>
<sequence length="219" mass="23967">MQIENYDNNQIAELLRDAKSVGIIASRLNQPDTFCAASGLYLMLKNTFEDKEIKLIYKGDIPTECSNLINSEDVHANVDERDLVVTVNYKGTSASKVQYSTEDGVFQFRLGPVPKYFDLGNIQSVLSGFDFDVVVTIGIPDLEVTGSLYSSLKHELSSAKIVNIDNTGLNKRFGSVNVIDTQASSLSTLVFNLAAEWKLKPTAKSAKMLLVGVSSTSID</sequence>
<dbReference type="InterPro" id="IPR038763">
    <property type="entry name" value="DHH_sf"/>
</dbReference>
<gene>
    <name evidence="1" type="ORF">KDA10_00160</name>
</gene>
<name>A0A955IVS7_UNCKA</name>
<dbReference type="EMBL" id="JAGQNY010000001">
    <property type="protein sequence ID" value="MCA9301771.1"/>
    <property type="molecule type" value="Genomic_DNA"/>
</dbReference>
<dbReference type="Proteomes" id="UP000714817">
    <property type="component" value="Unassembled WGS sequence"/>
</dbReference>